<comment type="caution">
    <text evidence="2">The sequence shown here is derived from an EMBL/GenBank/DDBJ whole genome shotgun (WGS) entry which is preliminary data.</text>
</comment>
<dbReference type="InterPro" id="IPR028889">
    <property type="entry name" value="USP"/>
</dbReference>
<dbReference type="HOGENOM" id="CLU_761114_0_0_1"/>
<protein>
    <submittedName>
        <fullName evidence="2">Ubiquitin carboxyl-terminal hydrolase</fullName>
    </submittedName>
</protein>
<dbReference type="AlphaFoldDB" id="S7W9K1"/>
<dbReference type="PROSITE" id="PS50235">
    <property type="entry name" value="USP_3"/>
    <property type="match status" value="1"/>
</dbReference>
<organism evidence="2 3">
    <name type="scientific">Spraguea lophii (strain 42_110)</name>
    <name type="common">Microsporidian parasite</name>
    <dbReference type="NCBI Taxonomy" id="1358809"/>
    <lineage>
        <taxon>Eukaryota</taxon>
        <taxon>Fungi</taxon>
        <taxon>Fungi incertae sedis</taxon>
        <taxon>Microsporidia</taxon>
        <taxon>Spragueidae</taxon>
        <taxon>Spraguea</taxon>
    </lineage>
</organism>
<proteinExistence type="predicted"/>
<dbReference type="InterPro" id="IPR001394">
    <property type="entry name" value="Peptidase_C19_UCH"/>
</dbReference>
<name>S7W9K1_SPRLO</name>
<dbReference type="Gene3D" id="3.90.70.10">
    <property type="entry name" value="Cysteine proteinases"/>
    <property type="match status" value="1"/>
</dbReference>
<gene>
    <name evidence="2" type="ORF">SLOPH_2024</name>
</gene>
<dbReference type="SUPFAM" id="SSF54001">
    <property type="entry name" value="Cysteine proteinases"/>
    <property type="match status" value="1"/>
</dbReference>
<keyword evidence="3" id="KW-1185">Reference proteome</keyword>
<accession>S7W9K1</accession>
<dbReference type="InterPro" id="IPR050164">
    <property type="entry name" value="Peptidase_C19"/>
</dbReference>
<dbReference type="PANTHER" id="PTHR24006:SF827">
    <property type="entry name" value="UBIQUITIN CARBOXYL-TERMINAL HYDROLASE 34"/>
    <property type="match status" value="1"/>
</dbReference>
<keyword evidence="2" id="KW-0378">Hydrolase</keyword>
<dbReference type="GO" id="GO:0016579">
    <property type="term" value="P:protein deubiquitination"/>
    <property type="evidence" value="ECO:0007669"/>
    <property type="project" value="InterPro"/>
</dbReference>
<sequence>MQPFGIYNTNLFCYFNVLSQLFLNMEDIQEIVQNEDKTNTMHRNFITDLYTEYEIEKDKVSRVSEKPPKIKNEDKKISFMNIQKRVVYRINKIRSFIKRNRKKIKKKYKSTKDKPNTPAINLDICYFKYCEIFKISPRKQQDCAEVLNNIFGNILSENLGHDFTPDEENITQLPDILKLSSSLIKTEIFCNFCKKTLYKNNEFNTMIYLDVTYSIKHSISKYLEYLPPHDVSCKCKNLFSWFKIRRKKTTIKKNKNIYHTKKFLYLPKYLFLTLNRYQNIRPFKNNQEVLINQYIKIETSVYEIYAIILHSGHQINRGHYTISIKNEHNKWKKYNDDKVRDIILNLSNRFVQKRCYILLYKKIQ</sequence>
<dbReference type="InterPro" id="IPR038765">
    <property type="entry name" value="Papain-like_cys_pep_sf"/>
</dbReference>
<dbReference type="InParanoid" id="S7W9K1"/>
<dbReference type="GO" id="GO:0004843">
    <property type="term" value="F:cysteine-type deubiquitinase activity"/>
    <property type="evidence" value="ECO:0007669"/>
    <property type="project" value="InterPro"/>
</dbReference>
<dbReference type="CDD" id="cd02257">
    <property type="entry name" value="Peptidase_C19"/>
    <property type="match status" value="1"/>
</dbReference>
<dbReference type="GO" id="GO:0005829">
    <property type="term" value="C:cytosol"/>
    <property type="evidence" value="ECO:0007669"/>
    <property type="project" value="TreeGrafter"/>
</dbReference>
<evidence type="ECO:0000313" key="3">
    <source>
        <dbReference type="Proteomes" id="UP000014978"/>
    </source>
</evidence>
<dbReference type="PANTHER" id="PTHR24006">
    <property type="entry name" value="UBIQUITIN CARBOXYL-TERMINAL HYDROLASE"/>
    <property type="match status" value="1"/>
</dbReference>
<dbReference type="OrthoDB" id="420187at2759"/>
<dbReference type="Pfam" id="PF00443">
    <property type="entry name" value="UCH"/>
    <property type="match status" value="1"/>
</dbReference>
<feature type="domain" description="USP" evidence="1">
    <location>
        <begin position="4"/>
        <end position="363"/>
    </location>
</feature>
<evidence type="ECO:0000259" key="1">
    <source>
        <dbReference type="PROSITE" id="PS50235"/>
    </source>
</evidence>
<evidence type="ECO:0000313" key="2">
    <source>
        <dbReference type="EMBL" id="EPR78422.1"/>
    </source>
</evidence>
<dbReference type="EMBL" id="ATCN01000803">
    <property type="protein sequence ID" value="EPR78422.1"/>
    <property type="molecule type" value="Genomic_DNA"/>
</dbReference>
<dbReference type="GO" id="GO:0005634">
    <property type="term" value="C:nucleus"/>
    <property type="evidence" value="ECO:0007669"/>
    <property type="project" value="TreeGrafter"/>
</dbReference>
<reference evidence="3" key="1">
    <citation type="journal article" date="2013" name="PLoS Genet.">
        <title>The genome of Spraguea lophii and the basis of host-microsporidian interactions.</title>
        <authorList>
            <person name="Campbell S.E."/>
            <person name="Williams T.A."/>
            <person name="Yousuf A."/>
            <person name="Soanes D.M."/>
            <person name="Paszkiewicz K.H."/>
            <person name="Williams B.A.P."/>
        </authorList>
    </citation>
    <scope>NUCLEOTIDE SEQUENCE [LARGE SCALE GENOMIC DNA]</scope>
    <source>
        <strain evidence="3">42_110</strain>
    </source>
</reference>
<dbReference type="Proteomes" id="UP000014978">
    <property type="component" value="Unassembled WGS sequence"/>
</dbReference>
<dbReference type="VEuPathDB" id="MicrosporidiaDB:SLOPH_2024"/>